<feature type="domain" description="Tryptophan synthase beta chain-like PALP" evidence="13">
    <location>
        <begin position="88"/>
        <end position="340"/>
    </location>
</feature>
<dbReference type="InterPro" id="IPR036052">
    <property type="entry name" value="TrpB-like_PALP_sf"/>
</dbReference>
<dbReference type="InterPro" id="IPR004450">
    <property type="entry name" value="Thr_synthase-like"/>
</dbReference>
<dbReference type="NCBIfam" id="TIGR00260">
    <property type="entry name" value="thrC"/>
    <property type="match status" value="1"/>
</dbReference>
<dbReference type="InterPro" id="IPR037158">
    <property type="entry name" value="Thr_synth_N_sf"/>
</dbReference>
<accession>A0A0P6VX87</accession>
<evidence type="ECO:0000256" key="11">
    <source>
        <dbReference type="NCBIfam" id="TIGR00260"/>
    </source>
</evidence>
<dbReference type="GO" id="GO:0004795">
    <property type="term" value="F:threonine synthase activity"/>
    <property type="evidence" value="ECO:0007669"/>
    <property type="project" value="UniProtKB-UniRule"/>
</dbReference>
<comment type="cofactor">
    <cofactor evidence="1 12">
        <name>pyridoxal 5'-phosphate</name>
        <dbReference type="ChEBI" id="CHEBI:597326"/>
    </cofactor>
</comment>
<evidence type="ECO:0000256" key="10">
    <source>
        <dbReference type="ARBA" id="ARBA00049144"/>
    </source>
</evidence>
<dbReference type="EC" id="4.2.3.1" evidence="4 11"/>
<evidence type="ECO:0000313" key="16">
    <source>
        <dbReference type="Proteomes" id="UP000048984"/>
    </source>
</evidence>
<dbReference type="Pfam" id="PF14821">
    <property type="entry name" value="Thr_synth_N"/>
    <property type="match status" value="1"/>
</dbReference>
<dbReference type="InterPro" id="IPR001926">
    <property type="entry name" value="TrpB-like_PALP"/>
</dbReference>
<feature type="domain" description="Threonine synthase N-terminal" evidence="14">
    <location>
        <begin position="2"/>
        <end position="80"/>
    </location>
</feature>
<dbReference type="SUPFAM" id="SSF53686">
    <property type="entry name" value="Tryptophan synthase beta subunit-like PLP-dependent enzymes"/>
    <property type="match status" value="1"/>
</dbReference>
<evidence type="ECO:0000256" key="3">
    <source>
        <dbReference type="ARBA" id="ARBA00005517"/>
    </source>
</evidence>
<evidence type="ECO:0000313" key="15">
    <source>
        <dbReference type="EMBL" id="KPL56026.1"/>
    </source>
</evidence>
<dbReference type="STRING" id="665126.ABB55_20155"/>
<dbReference type="Proteomes" id="UP000048984">
    <property type="component" value="Unassembled WGS sequence"/>
</dbReference>
<evidence type="ECO:0000256" key="12">
    <source>
        <dbReference type="PIRSR" id="PIRSR604450-51"/>
    </source>
</evidence>
<evidence type="ECO:0000259" key="13">
    <source>
        <dbReference type="Pfam" id="PF00291"/>
    </source>
</evidence>
<evidence type="ECO:0000256" key="4">
    <source>
        <dbReference type="ARBA" id="ARBA00013028"/>
    </source>
</evidence>
<dbReference type="UniPathway" id="UPA00050">
    <property type="reaction ID" value="UER00065"/>
</dbReference>
<dbReference type="GO" id="GO:0009088">
    <property type="term" value="P:threonine biosynthetic process"/>
    <property type="evidence" value="ECO:0007669"/>
    <property type="project" value="UniProtKB-UniRule"/>
</dbReference>
<dbReference type="PANTHER" id="PTHR42690:SF1">
    <property type="entry name" value="THREONINE SYNTHASE-LIKE 2"/>
    <property type="match status" value="1"/>
</dbReference>
<dbReference type="GO" id="GO:0030170">
    <property type="term" value="F:pyridoxal phosphate binding"/>
    <property type="evidence" value="ECO:0007669"/>
    <property type="project" value="InterPro"/>
</dbReference>
<dbReference type="CDD" id="cd01560">
    <property type="entry name" value="Thr-synth_2"/>
    <property type="match status" value="1"/>
</dbReference>
<keyword evidence="6" id="KW-0028">Amino-acid biosynthesis</keyword>
<protein>
    <recommendedName>
        <fullName evidence="5 11">Threonine synthase</fullName>
        <ecNumber evidence="4 11">4.2.3.1</ecNumber>
    </recommendedName>
</protein>
<gene>
    <name evidence="15" type="ORF">ABB55_20155</name>
</gene>
<dbReference type="PANTHER" id="PTHR42690">
    <property type="entry name" value="THREONINE SYNTHASE FAMILY MEMBER"/>
    <property type="match status" value="1"/>
</dbReference>
<reference evidence="15 16" key="1">
    <citation type="submission" date="2015-09" db="EMBL/GenBank/DDBJ databases">
        <authorList>
            <person name="Jackson K.R."/>
            <person name="Lunt B.L."/>
            <person name="Fisher J.N.B."/>
            <person name="Gardner A.V."/>
            <person name="Bailey M.E."/>
            <person name="Deus L.M."/>
            <person name="Earl A.S."/>
            <person name="Gibby P.D."/>
            <person name="Hartmann K.A."/>
            <person name="Liu J.E."/>
            <person name="Manci A.M."/>
            <person name="Nielsen D.A."/>
            <person name="Solomon M.B."/>
            <person name="Breakwell D.P."/>
            <person name="Burnett S.H."/>
            <person name="Grose J.H."/>
        </authorList>
    </citation>
    <scope>NUCLEOTIDE SEQUENCE [LARGE SCALE GENOMIC DNA]</scope>
    <source>
        <strain evidence="15 16">16</strain>
    </source>
</reference>
<dbReference type="InterPro" id="IPR029144">
    <property type="entry name" value="Thr_synth_N"/>
</dbReference>
<evidence type="ECO:0000256" key="2">
    <source>
        <dbReference type="ARBA" id="ARBA00004979"/>
    </source>
</evidence>
<reference evidence="15 16" key="2">
    <citation type="submission" date="2015-10" db="EMBL/GenBank/DDBJ databases">
        <title>Draft Genome Sequence of Prosthecomicrobium hirschii ATCC 27832.</title>
        <authorList>
            <person name="Daniel J."/>
            <person name="Givan S.A."/>
            <person name="Brun Y.V."/>
            <person name="Brown P.J."/>
        </authorList>
    </citation>
    <scope>NUCLEOTIDE SEQUENCE [LARGE SCALE GENOMIC DNA]</scope>
    <source>
        <strain evidence="15 16">16</strain>
    </source>
</reference>
<keyword evidence="8 12" id="KW-0663">Pyridoxal phosphate</keyword>
<dbReference type="RefSeq" id="WP_054362191.1">
    <property type="nucleotide sequence ID" value="NZ_LJYW01000001.1"/>
</dbReference>
<evidence type="ECO:0000256" key="7">
    <source>
        <dbReference type="ARBA" id="ARBA00022697"/>
    </source>
</evidence>
<keyword evidence="9 15" id="KW-0456">Lyase</keyword>
<dbReference type="InterPro" id="IPR000634">
    <property type="entry name" value="Ser/Thr_deHydtase_PyrdxlP-BS"/>
</dbReference>
<evidence type="ECO:0000256" key="5">
    <source>
        <dbReference type="ARBA" id="ARBA00018679"/>
    </source>
</evidence>
<dbReference type="Pfam" id="PF00291">
    <property type="entry name" value="PALP"/>
    <property type="match status" value="1"/>
</dbReference>
<comment type="caution">
    <text evidence="15">The sequence shown here is derived from an EMBL/GenBank/DDBJ whole genome shotgun (WGS) entry which is preliminary data.</text>
</comment>
<evidence type="ECO:0000256" key="1">
    <source>
        <dbReference type="ARBA" id="ARBA00001933"/>
    </source>
</evidence>
<sequence length="468" mass="51628">MRYVSTRGDAPILGFSEVLLAGLARDGGLYVPETWPTLTPATIAGFAGQPYSEVAFRVMHPFIDPEISQVDLRRIIDEAYSVFRHPAVTPLIQIAPNHFIMELFHGPTLAFKDVAMQFLSRVMDYVLERRGERATIVGATSGDTGGAAIEAFRGRERTDIFILFPKGRVSPVQQRQMTTVDDPNVHALAVEGTFDDAQAIVKGMFNHFSFRDRVSLSGINSINWARIVAQVVYYFVAGATLGAPYRPVSFTVPTGNFGDIFAAYVAMRMGLPIRKLVIATNVNDILDRTLKTGAYELREVIPSTSPSMDIQISSNFERLLFEATGRDAAQVRRMMHEMAQARTFSIPGPAMEHMRTVFASGRADGAVTARTIAETYSRLGYLADPHTAVGLAVANEHLERGVPMITLATAHPAKFPEAVQQASGIMPHLPNWLAHIMRREENMVHVPAELVTIEKVIESKTRAIKVGY</sequence>
<dbReference type="Gene3D" id="3.90.1380.10">
    <property type="entry name" value="Threonine synthase, N-terminal domain"/>
    <property type="match status" value="1"/>
</dbReference>
<dbReference type="InterPro" id="IPR051166">
    <property type="entry name" value="Threonine_Synthase"/>
</dbReference>
<dbReference type="PROSITE" id="PS00165">
    <property type="entry name" value="DEHYDRATASE_SER_THR"/>
    <property type="match status" value="1"/>
</dbReference>
<evidence type="ECO:0000256" key="6">
    <source>
        <dbReference type="ARBA" id="ARBA00022605"/>
    </source>
</evidence>
<name>A0A0P6VX87_9HYPH</name>
<comment type="similarity">
    <text evidence="3">Belongs to the threonine synthase family.</text>
</comment>
<dbReference type="OrthoDB" id="9763107at2"/>
<comment type="catalytic activity">
    <reaction evidence="10">
        <text>O-phospho-L-homoserine + H2O = L-threonine + phosphate</text>
        <dbReference type="Rhea" id="RHEA:10840"/>
        <dbReference type="ChEBI" id="CHEBI:15377"/>
        <dbReference type="ChEBI" id="CHEBI:43474"/>
        <dbReference type="ChEBI" id="CHEBI:57590"/>
        <dbReference type="ChEBI" id="CHEBI:57926"/>
        <dbReference type="EC" id="4.2.3.1"/>
    </reaction>
</comment>
<comment type="pathway">
    <text evidence="2">Amino-acid biosynthesis; L-threonine biosynthesis; L-threonine from L-aspartate: step 5/5.</text>
</comment>
<evidence type="ECO:0000259" key="14">
    <source>
        <dbReference type="Pfam" id="PF14821"/>
    </source>
</evidence>
<organism evidence="15 16">
    <name type="scientific">Prosthecodimorpha hirschii</name>
    <dbReference type="NCBI Taxonomy" id="665126"/>
    <lineage>
        <taxon>Bacteria</taxon>
        <taxon>Pseudomonadati</taxon>
        <taxon>Pseudomonadota</taxon>
        <taxon>Alphaproteobacteria</taxon>
        <taxon>Hyphomicrobiales</taxon>
        <taxon>Ancalomicrobiaceae</taxon>
        <taxon>Prosthecodimorpha</taxon>
    </lineage>
</organism>
<dbReference type="EMBL" id="LJYW01000001">
    <property type="protein sequence ID" value="KPL56026.1"/>
    <property type="molecule type" value="Genomic_DNA"/>
</dbReference>
<dbReference type="Pfam" id="PF24857">
    <property type="entry name" value="THR4_C"/>
    <property type="match status" value="1"/>
</dbReference>
<keyword evidence="7" id="KW-0791">Threonine biosynthesis</keyword>
<keyword evidence="16" id="KW-1185">Reference proteome</keyword>
<dbReference type="FunFam" id="3.90.1380.10:FF:000002">
    <property type="entry name" value="Threonine synthase"/>
    <property type="match status" value="1"/>
</dbReference>
<dbReference type="AlphaFoldDB" id="A0A0P6VX87"/>
<feature type="modified residue" description="N6-(pyridoxal phosphate)lysine" evidence="12">
    <location>
        <position position="112"/>
    </location>
</feature>
<proteinExistence type="inferred from homology"/>
<dbReference type="Gene3D" id="3.40.50.1100">
    <property type="match status" value="2"/>
</dbReference>
<evidence type="ECO:0000256" key="8">
    <source>
        <dbReference type="ARBA" id="ARBA00022898"/>
    </source>
</evidence>
<evidence type="ECO:0000256" key="9">
    <source>
        <dbReference type="ARBA" id="ARBA00023239"/>
    </source>
</evidence>